<name>A0ABU6SW26_9FABA</name>
<accession>A0ABU6SW26</accession>
<dbReference type="EMBL" id="JASCZI010062031">
    <property type="protein sequence ID" value="MED6139953.1"/>
    <property type="molecule type" value="Genomic_DNA"/>
</dbReference>
<reference evidence="2 3" key="1">
    <citation type="journal article" date="2023" name="Plants (Basel)">
        <title>Bridging the Gap: Combining Genomics and Transcriptomics Approaches to Understand Stylosanthes scabra, an Orphan Legume from the Brazilian Caatinga.</title>
        <authorList>
            <person name="Ferreira-Neto J.R.C."/>
            <person name="da Silva M.D."/>
            <person name="Binneck E."/>
            <person name="de Melo N.F."/>
            <person name="da Silva R.H."/>
            <person name="de Melo A.L.T.M."/>
            <person name="Pandolfi V."/>
            <person name="Bustamante F.O."/>
            <person name="Brasileiro-Vidal A.C."/>
            <person name="Benko-Iseppon A.M."/>
        </authorList>
    </citation>
    <scope>NUCLEOTIDE SEQUENCE [LARGE SCALE GENOMIC DNA]</scope>
    <source>
        <tissue evidence="2">Leaves</tissue>
    </source>
</reference>
<feature type="non-terminal residue" evidence="2">
    <location>
        <position position="1"/>
    </location>
</feature>
<dbReference type="Proteomes" id="UP001341840">
    <property type="component" value="Unassembled WGS sequence"/>
</dbReference>
<sequence>AGYGVSVDLQSLSKKGHRQADLDTFFAKANGSASILLLGFLLNAIASVFTSFALPKKA</sequence>
<keyword evidence="3" id="KW-1185">Reference proteome</keyword>
<proteinExistence type="predicted"/>
<keyword evidence="1" id="KW-0472">Membrane</keyword>
<evidence type="ECO:0000313" key="3">
    <source>
        <dbReference type="Proteomes" id="UP001341840"/>
    </source>
</evidence>
<evidence type="ECO:0000256" key="1">
    <source>
        <dbReference type="SAM" id="Phobius"/>
    </source>
</evidence>
<evidence type="ECO:0000313" key="2">
    <source>
        <dbReference type="EMBL" id="MED6139953.1"/>
    </source>
</evidence>
<keyword evidence="1" id="KW-1133">Transmembrane helix</keyword>
<keyword evidence="1" id="KW-0812">Transmembrane</keyword>
<protein>
    <recommendedName>
        <fullName evidence="4">CASP-like protein</fullName>
    </recommendedName>
</protein>
<comment type="caution">
    <text evidence="2">The sequence shown here is derived from an EMBL/GenBank/DDBJ whole genome shotgun (WGS) entry which is preliminary data.</text>
</comment>
<feature type="transmembrane region" description="Helical" evidence="1">
    <location>
        <begin position="33"/>
        <end position="54"/>
    </location>
</feature>
<gene>
    <name evidence="2" type="ORF">PIB30_088622</name>
</gene>
<organism evidence="2 3">
    <name type="scientific">Stylosanthes scabra</name>
    <dbReference type="NCBI Taxonomy" id="79078"/>
    <lineage>
        <taxon>Eukaryota</taxon>
        <taxon>Viridiplantae</taxon>
        <taxon>Streptophyta</taxon>
        <taxon>Embryophyta</taxon>
        <taxon>Tracheophyta</taxon>
        <taxon>Spermatophyta</taxon>
        <taxon>Magnoliopsida</taxon>
        <taxon>eudicotyledons</taxon>
        <taxon>Gunneridae</taxon>
        <taxon>Pentapetalae</taxon>
        <taxon>rosids</taxon>
        <taxon>fabids</taxon>
        <taxon>Fabales</taxon>
        <taxon>Fabaceae</taxon>
        <taxon>Papilionoideae</taxon>
        <taxon>50 kb inversion clade</taxon>
        <taxon>dalbergioids sensu lato</taxon>
        <taxon>Dalbergieae</taxon>
        <taxon>Pterocarpus clade</taxon>
        <taxon>Stylosanthes</taxon>
    </lineage>
</organism>
<evidence type="ECO:0008006" key="4">
    <source>
        <dbReference type="Google" id="ProtNLM"/>
    </source>
</evidence>